<dbReference type="RefSeq" id="WP_114462244.1">
    <property type="nucleotide sequence ID" value="NZ_QPIW01000014.1"/>
</dbReference>
<keyword evidence="2" id="KW-1185">Reference proteome</keyword>
<reference evidence="1 2" key="1">
    <citation type="submission" date="2018-07" db="EMBL/GenBank/DDBJ databases">
        <title>Genome analysis of Runella aurantiaca.</title>
        <authorList>
            <person name="Yang X."/>
        </authorList>
    </citation>
    <scope>NUCLEOTIDE SEQUENCE [LARGE SCALE GENOMIC DNA]</scope>
    <source>
        <strain evidence="1 2">YX9</strain>
    </source>
</reference>
<proteinExistence type="predicted"/>
<dbReference type="AlphaFoldDB" id="A0A369I4J8"/>
<evidence type="ECO:0000313" key="1">
    <source>
        <dbReference type="EMBL" id="RDB04649.1"/>
    </source>
</evidence>
<evidence type="ECO:0000313" key="2">
    <source>
        <dbReference type="Proteomes" id="UP000253141"/>
    </source>
</evidence>
<dbReference type="EMBL" id="QPIW01000014">
    <property type="protein sequence ID" value="RDB04649.1"/>
    <property type="molecule type" value="Genomic_DNA"/>
</dbReference>
<accession>A0A369I4J8</accession>
<gene>
    <name evidence="1" type="ORF">DVG78_16945</name>
</gene>
<sequence>MAETTHFMFNFKQMFVLFWFRKSDVVTEKLKRKENPDYDTLGGVCCRVTIDTQVVEIGSVHINIRRSMWDEKAQQASRSE</sequence>
<name>A0A369I4J8_9BACT</name>
<protein>
    <submittedName>
        <fullName evidence="1">Uncharacterized protein</fullName>
    </submittedName>
</protein>
<comment type="caution">
    <text evidence="1">The sequence shown here is derived from an EMBL/GenBank/DDBJ whole genome shotgun (WGS) entry which is preliminary data.</text>
</comment>
<organism evidence="1 2">
    <name type="scientific">Runella aurantiaca</name>
    <dbReference type="NCBI Taxonomy" id="2282308"/>
    <lineage>
        <taxon>Bacteria</taxon>
        <taxon>Pseudomonadati</taxon>
        <taxon>Bacteroidota</taxon>
        <taxon>Cytophagia</taxon>
        <taxon>Cytophagales</taxon>
        <taxon>Spirosomataceae</taxon>
        <taxon>Runella</taxon>
    </lineage>
</organism>
<dbReference type="Proteomes" id="UP000253141">
    <property type="component" value="Unassembled WGS sequence"/>
</dbReference>